<dbReference type="InterPro" id="IPR003593">
    <property type="entry name" value="AAA+_ATPase"/>
</dbReference>
<comment type="similarity">
    <text evidence="1">Belongs to the ABC transporter superfamily.</text>
</comment>
<reference evidence="7" key="1">
    <citation type="journal article" date="2019" name="Int. J. Syst. Evol. Microbiol.">
        <title>The Global Catalogue of Microorganisms (GCM) 10K type strain sequencing project: providing services to taxonomists for standard genome sequencing and annotation.</title>
        <authorList>
            <consortium name="The Broad Institute Genomics Platform"/>
            <consortium name="The Broad Institute Genome Sequencing Center for Infectious Disease"/>
            <person name="Wu L."/>
            <person name="Ma J."/>
        </authorList>
    </citation>
    <scope>NUCLEOTIDE SEQUENCE [LARGE SCALE GENOMIC DNA]</scope>
    <source>
        <strain evidence="7">CECT 7184</strain>
    </source>
</reference>
<evidence type="ECO:0000256" key="3">
    <source>
        <dbReference type="ARBA" id="ARBA00022741"/>
    </source>
</evidence>
<keyword evidence="3" id="KW-0547">Nucleotide-binding</keyword>
<dbReference type="RefSeq" id="WP_385938697.1">
    <property type="nucleotide sequence ID" value="NZ_JBHSOZ010000003.1"/>
</dbReference>
<dbReference type="InterPro" id="IPR003439">
    <property type="entry name" value="ABC_transporter-like_ATP-bd"/>
</dbReference>
<evidence type="ECO:0000256" key="4">
    <source>
        <dbReference type="ARBA" id="ARBA00022840"/>
    </source>
</evidence>
<keyword evidence="4 6" id="KW-0067">ATP-binding</keyword>
<dbReference type="PROSITE" id="PS50893">
    <property type="entry name" value="ABC_TRANSPORTER_2"/>
    <property type="match status" value="1"/>
</dbReference>
<evidence type="ECO:0000313" key="7">
    <source>
        <dbReference type="Proteomes" id="UP001596142"/>
    </source>
</evidence>
<evidence type="ECO:0000313" key="6">
    <source>
        <dbReference type="EMBL" id="MFC5711857.1"/>
    </source>
</evidence>
<accession>A0ABW0YKB4</accession>
<dbReference type="GO" id="GO:0005524">
    <property type="term" value="F:ATP binding"/>
    <property type="evidence" value="ECO:0007669"/>
    <property type="project" value="UniProtKB-KW"/>
</dbReference>
<comment type="caution">
    <text evidence="6">The sequence shown here is derived from an EMBL/GenBank/DDBJ whole genome shotgun (WGS) entry which is preliminary data.</text>
</comment>
<dbReference type="SMART" id="SM00382">
    <property type="entry name" value="AAA"/>
    <property type="match status" value="1"/>
</dbReference>
<evidence type="ECO:0000256" key="2">
    <source>
        <dbReference type="ARBA" id="ARBA00022448"/>
    </source>
</evidence>
<sequence>MMKKSNDSMIELKDITVKIQGKTLLEHFEWTISHGEHWGLLGLNGSGKTTILKLITGFLWPTKGNVTVLGNKFGQVNVQEVRKKIGWVSDALDDRYRAKPGDTALEIAASGKYGSIGIYSPLSRQEYLNAKEALSLFGMEPAEEKVFYQLSQGEKRRVMLARAWLAEPDLLLLDEPCSGLDVKAREDLLSRLESLSKEPNSPAVIYVTHHVEEILPFVTHMQLIKNGTSAGNGRKEEVITSSNLTNTFDVPCEIEWKDNRPWLSITSMK</sequence>
<dbReference type="Gene3D" id="3.40.50.300">
    <property type="entry name" value="P-loop containing nucleotide triphosphate hydrolases"/>
    <property type="match status" value="1"/>
</dbReference>
<evidence type="ECO:0000259" key="5">
    <source>
        <dbReference type="PROSITE" id="PS50893"/>
    </source>
</evidence>
<dbReference type="EMBL" id="JBHSOZ010000003">
    <property type="protein sequence ID" value="MFC5711857.1"/>
    <property type="molecule type" value="Genomic_DNA"/>
</dbReference>
<dbReference type="InterPro" id="IPR017871">
    <property type="entry name" value="ABC_transporter-like_CS"/>
</dbReference>
<dbReference type="PANTHER" id="PTHR42734">
    <property type="entry name" value="METAL TRANSPORT SYSTEM ATP-BINDING PROTEIN TM_0124-RELATED"/>
    <property type="match status" value="1"/>
</dbReference>
<protein>
    <submittedName>
        <fullName evidence="6">ABC transporter ATP-binding protein</fullName>
    </submittedName>
</protein>
<dbReference type="Proteomes" id="UP001596142">
    <property type="component" value="Unassembled WGS sequence"/>
</dbReference>
<keyword evidence="7" id="KW-1185">Reference proteome</keyword>
<dbReference type="SUPFAM" id="SSF52540">
    <property type="entry name" value="P-loop containing nucleoside triphosphate hydrolases"/>
    <property type="match status" value="1"/>
</dbReference>
<name>A0ABW0YKB4_9BACI</name>
<dbReference type="PROSITE" id="PS00211">
    <property type="entry name" value="ABC_TRANSPORTER_1"/>
    <property type="match status" value="1"/>
</dbReference>
<keyword evidence="2" id="KW-0813">Transport</keyword>
<proteinExistence type="inferred from homology"/>
<dbReference type="PANTHER" id="PTHR42734:SF17">
    <property type="entry name" value="METAL TRANSPORT SYSTEM ATP-BINDING PROTEIN TM_0124-RELATED"/>
    <property type="match status" value="1"/>
</dbReference>
<evidence type="ECO:0000256" key="1">
    <source>
        <dbReference type="ARBA" id="ARBA00005417"/>
    </source>
</evidence>
<dbReference type="InterPro" id="IPR050153">
    <property type="entry name" value="Metal_Ion_Import_ABC"/>
</dbReference>
<organism evidence="6 7">
    <name type="scientific">Thalassorhabdus alkalitolerans</name>
    <dbReference type="NCBI Taxonomy" id="2282697"/>
    <lineage>
        <taxon>Bacteria</taxon>
        <taxon>Bacillati</taxon>
        <taxon>Bacillota</taxon>
        <taxon>Bacilli</taxon>
        <taxon>Bacillales</taxon>
        <taxon>Bacillaceae</taxon>
        <taxon>Thalassorhabdus</taxon>
    </lineage>
</organism>
<dbReference type="Pfam" id="PF00005">
    <property type="entry name" value="ABC_tran"/>
    <property type="match status" value="1"/>
</dbReference>
<gene>
    <name evidence="6" type="ORF">ACFPU1_03605</name>
</gene>
<feature type="domain" description="ABC transporter" evidence="5">
    <location>
        <begin position="10"/>
        <end position="251"/>
    </location>
</feature>
<dbReference type="InterPro" id="IPR027417">
    <property type="entry name" value="P-loop_NTPase"/>
</dbReference>